<evidence type="ECO:0000313" key="8">
    <source>
        <dbReference type="EMBL" id="RFF29646.1"/>
    </source>
</evidence>
<evidence type="ECO:0000256" key="1">
    <source>
        <dbReference type="ARBA" id="ARBA00022679"/>
    </source>
</evidence>
<dbReference type="InterPro" id="IPR008271">
    <property type="entry name" value="Ser/Thr_kinase_AS"/>
</dbReference>
<dbReference type="Pfam" id="PF00069">
    <property type="entry name" value="Pkinase"/>
    <property type="match status" value="1"/>
</dbReference>
<dbReference type="GO" id="GO:0004674">
    <property type="term" value="F:protein serine/threonine kinase activity"/>
    <property type="evidence" value="ECO:0007669"/>
    <property type="project" value="UniProtKB-KW"/>
</dbReference>
<proteinExistence type="predicted"/>
<dbReference type="InterPro" id="IPR011990">
    <property type="entry name" value="TPR-like_helical_dom_sf"/>
</dbReference>
<dbReference type="CDD" id="cd14014">
    <property type="entry name" value="STKc_PknB_like"/>
    <property type="match status" value="1"/>
</dbReference>
<keyword evidence="9" id="KW-1185">Reference proteome</keyword>
<comment type="caution">
    <text evidence="8">The sequence shown here is derived from an EMBL/GenBank/DDBJ whole genome shotgun (WGS) entry which is preliminary data.</text>
</comment>
<dbReference type="InterPro" id="IPR019734">
    <property type="entry name" value="TPR_rpt"/>
</dbReference>
<keyword evidence="8" id="KW-0723">Serine/threonine-protein kinase</keyword>
<dbReference type="SMART" id="SM00220">
    <property type="entry name" value="S_TKc"/>
    <property type="match status" value="1"/>
</dbReference>
<feature type="region of interest" description="Disordered" evidence="6">
    <location>
        <begin position="1"/>
        <end position="54"/>
    </location>
</feature>
<evidence type="ECO:0000256" key="5">
    <source>
        <dbReference type="PROSITE-ProRule" id="PRU10141"/>
    </source>
</evidence>
<dbReference type="Gene3D" id="1.10.510.10">
    <property type="entry name" value="Transferase(Phosphotransferase) domain 1"/>
    <property type="match status" value="1"/>
</dbReference>
<evidence type="ECO:0000256" key="3">
    <source>
        <dbReference type="ARBA" id="ARBA00022777"/>
    </source>
</evidence>
<evidence type="ECO:0000313" key="9">
    <source>
        <dbReference type="Proteomes" id="UP000260351"/>
    </source>
</evidence>
<dbReference type="PANTHER" id="PTHR43289:SF6">
    <property type="entry name" value="SERINE_THREONINE-PROTEIN KINASE NEKL-3"/>
    <property type="match status" value="1"/>
</dbReference>
<dbReference type="Proteomes" id="UP000260351">
    <property type="component" value="Unassembled WGS sequence"/>
</dbReference>
<dbReference type="InterPro" id="IPR000719">
    <property type="entry name" value="Prot_kinase_dom"/>
</dbReference>
<feature type="compositionally biased region" description="Basic and acidic residues" evidence="6">
    <location>
        <begin position="1"/>
        <end position="13"/>
    </location>
</feature>
<dbReference type="EMBL" id="QUZK01000042">
    <property type="protein sequence ID" value="RFF29646.1"/>
    <property type="molecule type" value="Genomic_DNA"/>
</dbReference>
<organism evidence="8 9">
    <name type="scientific">Wenzhouxiangella sediminis</name>
    <dbReference type="NCBI Taxonomy" id="1792836"/>
    <lineage>
        <taxon>Bacteria</taxon>
        <taxon>Pseudomonadati</taxon>
        <taxon>Pseudomonadota</taxon>
        <taxon>Gammaproteobacteria</taxon>
        <taxon>Chromatiales</taxon>
        <taxon>Wenzhouxiangellaceae</taxon>
        <taxon>Wenzhouxiangella</taxon>
    </lineage>
</organism>
<keyword evidence="2 5" id="KW-0547">Nucleotide-binding</keyword>
<dbReference type="InterPro" id="IPR017441">
    <property type="entry name" value="Protein_kinase_ATP_BS"/>
</dbReference>
<dbReference type="SMART" id="SM00028">
    <property type="entry name" value="TPR"/>
    <property type="match status" value="4"/>
</dbReference>
<dbReference type="InterPro" id="IPR011009">
    <property type="entry name" value="Kinase-like_dom_sf"/>
</dbReference>
<feature type="compositionally biased region" description="Basic and acidic residues" evidence="6">
    <location>
        <begin position="20"/>
        <end position="44"/>
    </location>
</feature>
<evidence type="ECO:0000256" key="6">
    <source>
        <dbReference type="SAM" id="MobiDB-lite"/>
    </source>
</evidence>
<reference evidence="8 9" key="1">
    <citation type="submission" date="2018-08" db="EMBL/GenBank/DDBJ databases">
        <title>Wenzhouxiangella salilacus sp. nov., a novel bacterium isolated from a saline lake in Xinjiang Province, China.</title>
        <authorList>
            <person name="Han S."/>
        </authorList>
    </citation>
    <scope>NUCLEOTIDE SEQUENCE [LARGE SCALE GENOMIC DNA]</scope>
    <source>
        <strain evidence="8 9">XDB06</strain>
    </source>
</reference>
<evidence type="ECO:0000256" key="2">
    <source>
        <dbReference type="ARBA" id="ARBA00022741"/>
    </source>
</evidence>
<sequence>MHNGRTHDDRQRPEQGIAMSEDRRNDDRTRVDDDATRALDEKSPHSSRSVAPDDELKLPGYRVVEKLGSGGMGQVFLAQQLEPVERMVAVKLIQQKIRSATSEVRFLVERQAMAQMNHPAIAQIFEAGTNPDGYPYFAMEYVPGETLTEFCTKHRLDLRERLELFVRICRGVSHAHQKGLVHRDLKPANILVSLVDDVPRPKIIDFGIAVTESSASERRHQGTTGTPHYMSPELFDETAGIDMRADVYSLGVILCELLTDCRPYPSRLFDKTDTRVIREQLAQLHPAPVPSRLLESDRADLERAAERRRTTPAQLLRRLKGDLDAITARAVAHDPDQRYASVPELADDVRRHLDRQPVRAVEGGRWYFAHRFVQRNALTVTAASLVAVSLAAGLTLAIRGMTEAREQQQIAEARSAQLERMVDFQQSMLGDLQPRELGQSFVDRLREQHAQSFAHDADEATVEAGIEAFEVAVGQINPTDLAQDLLDEFMMQRAIDNIEADFADEPRLQAALFETLRDIYFNAGMVENALPLAERVVDLRVEALGPGATDTLEARRQYYRLLSRQAENEAARAQLDAILDNLDPDNPDQLRVRHAAFDSLANHLVRTGENERALEIAQENIERAEEELGPHHADTVRAINTLGYVHALSGRIEESLPHFRAAVERARGHFEPWEDSYYSAQLNVGAALSYLGRSEEALEVQREVYDILAGHYGRRHDSTLKVMNNMAVTLMDVERFDEATAMMQDILRFTREAWGPHSPLTLSSMQNLADLYLRTDRPQQALEQLEPVVVWRERLLGEEHGDVLNARYMAAEAALAADQPDKALELLQPALDIRRDSLEPNDPAWLETLRLAADIHQQAGNRQAEAAHRQEEVDQLVQMDDAPGSDGVESAIRLLELYREKGETQQAEMLARNIESWLQAGSEELETLRERFDGVIKRSPVSR</sequence>
<dbReference type="PROSITE" id="PS00107">
    <property type="entry name" value="PROTEIN_KINASE_ATP"/>
    <property type="match status" value="1"/>
</dbReference>
<dbReference type="PANTHER" id="PTHR43289">
    <property type="entry name" value="MITOGEN-ACTIVATED PROTEIN KINASE KINASE KINASE 20-RELATED"/>
    <property type="match status" value="1"/>
</dbReference>
<dbReference type="Pfam" id="PF13424">
    <property type="entry name" value="TPR_12"/>
    <property type="match status" value="2"/>
</dbReference>
<feature type="domain" description="Protein kinase" evidence="7">
    <location>
        <begin position="61"/>
        <end position="373"/>
    </location>
</feature>
<dbReference type="PROSITE" id="PS50011">
    <property type="entry name" value="PROTEIN_KINASE_DOM"/>
    <property type="match status" value="1"/>
</dbReference>
<gene>
    <name evidence="8" type="ORF">DZC52_11145</name>
</gene>
<dbReference type="GO" id="GO:0005524">
    <property type="term" value="F:ATP binding"/>
    <property type="evidence" value="ECO:0007669"/>
    <property type="project" value="UniProtKB-UniRule"/>
</dbReference>
<evidence type="ECO:0000259" key="7">
    <source>
        <dbReference type="PROSITE" id="PS50011"/>
    </source>
</evidence>
<dbReference type="Gene3D" id="3.30.200.20">
    <property type="entry name" value="Phosphorylase Kinase, domain 1"/>
    <property type="match status" value="1"/>
</dbReference>
<keyword evidence="3 8" id="KW-0418">Kinase</keyword>
<feature type="binding site" evidence="5">
    <location>
        <position position="91"/>
    </location>
    <ligand>
        <name>ATP</name>
        <dbReference type="ChEBI" id="CHEBI:30616"/>
    </ligand>
</feature>
<keyword evidence="4 5" id="KW-0067">ATP-binding</keyword>
<dbReference type="Gene3D" id="1.25.40.10">
    <property type="entry name" value="Tetratricopeptide repeat domain"/>
    <property type="match status" value="2"/>
</dbReference>
<dbReference type="SUPFAM" id="SSF56112">
    <property type="entry name" value="Protein kinase-like (PK-like)"/>
    <property type="match status" value="1"/>
</dbReference>
<keyword evidence="1" id="KW-0808">Transferase</keyword>
<evidence type="ECO:0000256" key="4">
    <source>
        <dbReference type="ARBA" id="ARBA00022840"/>
    </source>
</evidence>
<dbReference type="AlphaFoldDB" id="A0A3E1K6I4"/>
<dbReference type="PROSITE" id="PS00108">
    <property type="entry name" value="PROTEIN_KINASE_ST"/>
    <property type="match status" value="1"/>
</dbReference>
<dbReference type="SUPFAM" id="SSF48452">
    <property type="entry name" value="TPR-like"/>
    <property type="match status" value="2"/>
</dbReference>
<name>A0A3E1K6I4_9GAMM</name>
<protein>
    <submittedName>
        <fullName evidence="8">Serine/threonine protein kinase</fullName>
    </submittedName>
</protein>
<accession>A0A3E1K6I4</accession>